<dbReference type="SUPFAM" id="SSF53067">
    <property type="entry name" value="Actin-like ATPase domain"/>
    <property type="match status" value="2"/>
</dbReference>
<dbReference type="GO" id="GO:0005524">
    <property type="term" value="F:ATP binding"/>
    <property type="evidence" value="ECO:0007669"/>
    <property type="project" value="UniProtKB-KW"/>
</dbReference>
<dbReference type="PROSITE" id="PS01036">
    <property type="entry name" value="HSP70_3"/>
    <property type="match status" value="1"/>
</dbReference>
<keyword evidence="2" id="KW-0547">Nucleotide-binding</keyword>
<dbReference type="GO" id="GO:0140662">
    <property type="term" value="F:ATP-dependent protein folding chaperone"/>
    <property type="evidence" value="ECO:0007669"/>
    <property type="project" value="InterPro"/>
</dbReference>
<dbReference type="AlphaFoldDB" id="A0A841FP70"/>
<comment type="caution">
    <text evidence="7">The sequence shown here is derived from an EMBL/GenBank/DDBJ whole genome shotgun (WGS) entry which is preliminary data.</text>
</comment>
<keyword evidence="5" id="KW-0143">Chaperone</keyword>
<dbReference type="PANTHER" id="PTHR42749:SF1">
    <property type="entry name" value="CELL SHAPE-DETERMINING PROTEIN MREB"/>
    <property type="match status" value="1"/>
</dbReference>
<dbReference type="PANTHER" id="PTHR42749">
    <property type="entry name" value="CELL SHAPE-DETERMINING PROTEIN MREB"/>
    <property type="match status" value="1"/>
</dbReference>
<accession>A0A841FP70</accession>
<reference evidence="7 8" key="1">
    <citation type="submission" date="2020-08" db="EMBL/GenBank/DDBJ databases">
        <title>Genomic Encyclopedia of Type Strains, Phase IV (KMG-IV): sequencing the most valuable type-strain genomes for metagenomic binning, comparative biology and taxonomic classification.</title>
        <authorList>
            <person name="Goeker M."/>
        </authorList>
    </citation>
    <scope>NUCLEOTIDE SEQUENCE [LARGE SCALE GENOMIC DNA]</scope>
    <source>
        <strain evidence="7 8">YIM 65646</strain>
    </source>
</reference>
<dbReference type="Pfam" id="PF00012">
    <property type="entry name" value="HSP70"/>
    <property type="match status" value="1"/>
</dbReference>
<sequence length="614" mass="63753">MDAYRLGIDYGTSNTVAVLRWPDGRTRPLLFDSSPLLSSAVHAAPDGRLTVGRDAERDSRTDPARFEPNPKRCVTDGSVLLGDRSFPVVDLIAATLREVAREAERVAGTLPDDVVITYPASWGALRRTTLTEAAIAAGLPRPRLLPEPVAAAAYFATGAGHRVADGQVVVVYDLGGGTLDVSAVRRTPDGYEVVAVEGMPEFGGVDLDAVLVRLLGGGVEPAEWARLLSPTTDEERRRTRTLWDDARAAKEALSRRPNSSVLLPTTGRDLQVGREAFWEAAREYLVATGELTRKVVARVGGERLAGLFLVGGSTRMPLVATILHQATGIAPTVLEQPELVVAEGALQATLPRTEADDGGVIAASVPSDDLIVLHAPPLPTDAAEPVFTPAAKAPEAPSPPPKPRTGRFVAGLVALMLVAAGVSWALENATGDDDPGGTGSSSDDPGDDGGGEPDGSGALYAHKADLCDTDLKPVRGIAGEVVGDPTASGPTQNGDATGTGCTFTLMKSTAEAFQLLIEADVYSGGGTHSSTVSIAGGEQGELKVDVDGAKAQWAYLKTPAGGYANHVYNMVAVSANLVLSIDLIGVSSDDLERTTIDKAVASLAEQVMGALASA</sequence>
<comment type="similarity">
    <text evidence="1">Belongs to the heat shock protein 70 family.</text>
</comment>
<keyword evidence="4" id="KW-0346">Stress response</keyword>
<evidence type="ECO:0000256" key="1">
    <source>
        <dbReference type="ARBA" id="ARBA00007381"/>
    </source>
</evidence>
<keyword evidence="8" id="KW-1185">Reference proteome</keyword>
<dbReference type="InterPro" id="IPR043129">
    <property type="entry name" value="ATPase_NBD"/>
</dbReference>
<dbReference type="Gene3D" id="3.90.640.10">
    <property type="entry name" value="Actin, Chain A, domain 4"/>
    <property type="match status" value="1"/>
</dbReference>
<dbReference type="Proteomes" id="UP000548476">
    <property type="component" value="Unassembled WGS sequence"/>
</dbReference>
<gene>
    <name evidence="7" type="ORF">HNR73_002229</name>
</gene>
<evidence type="ECO:0000313" key="8">
    <source>
        <dbReference type="Proteomes" id="UP000548476"/>
    </source>
</evidence>
<proteinExistence type="inferred from homology"/>
<evidence type="ECO:0008006" key="9">
    <source>
        <dbReference type="Google" id="ProtNLM"/>
    </source>
</evidence>
<dbReference type="EMBL" id="JACHGT010000004">
    <property type="protein sequence ID" value="MBB6034379.1"/>
    <property type="molecule type" value="Genomic_DNA"/>
</dbReference>
<feature type="region of interest" description="Disordered" evidence="6">
    <location>
        <begin position="428"/>
        <end position="459"/>
    </location>
</feature>
<dbReference type="Gene3D" id="3.30.420.40">
    <property type="match status" value="2"/>
</dbReference>
<name>A0A841FP70_9ACTN</name>
<evidence type="ECO:0000256" key="6">
    <source>
        <dbReference type="SAM" id="MobiDB-lite"/>
    </source>
</evidence>
<evidence type="ECO:0000313" key="7">
    <source>
        <dbReference type="EMBL" id="MBB6034379.1"/>
    </source>
</evidence>
<dbReference type="PRINTS" id="PR00301">
    <property type="entry name" value="HEATSHOCK70"/>
</dbReference>
<dbReference type="RefSeq" id="WP_184787237.1">
    <property type="nucleotide sequence ID" value="NZ_BONT01000045.1"/>
</dbReference>
<evidence type="ECO:0000256" key="3">
    <source>
        <dbReference type="ARBA" id="ARBA00022840"/>
    </source>
</evidence>
<evidence type="ECO:0000256" key="2">
    <source>
        <dbReference type="ARBA" id="ARBA00022741"/>
    </source>
</evidence>
<dbReference type="InterPro" id="IPR018181">
    <property type="entry name" value="Heat_shock_70_CS"/>
</dbReference>
<dbReference type="InterPro" id="IPR013126">
    <property type="entry name" value="Hsp_70_fam"/>
</dbReference>
<evidence type="ECO:0000256" key="4">
    <source>
        <dbReference type="ARBA" id="ARBA00023016"/>
    </source>
</evidence>
<keyword evidence="3" id="KW-0067">ATP-binding</keyword>
<evidence type="ECO:0000256" key="5">
    <source>
        <dbReference type="ARBA" id="ARBA00023186"/>
    </source>
</evidence>
<protein>
    <recommendedName>
        <fullName evidence="9">Hsp70 protein</fullName>
    </recommendedName>
</protein>
<organism evidence="7 8">
    <name type="scientific">Phytomonospora endophytica</name>
    <dbReference type="NCBI Taxonomy" id="714109"/>
    <lineage>
        <taxon>Bacteria</taxon>
        <taxon>Bacillati</taxon>
        <taxon>Actinomycetota</taxon>
        <taxon>Actinomycetes</taxon>
        <taxon>Micromonosporales</taxon>
        <taxon>Micromonosporaceae</taxon>
        <taxon>Phytomonospora</taxon>
    </lineage>
</organism>